<name>A0A2T9JGS1_9CAUL</name>
<dbReference type="Pfam" id="PF01613">
    <property type="entry name" value="Flavin_Reduct"/>
    <property type="match status" value="1"/>
</dbReference>
<dbReference type="OrthoDB" id="9783347at2"/>
<accession>A0A2T9JGS1</accession>
<dbReference type="Gene3D" id="2.30.110.10">
    <property type="entry name" value="Electron Transport, Fmn-binding Protein, Chain A"/>
    <property type="match status" value="1"/>
</dbReference>
<reference evidence="6 7" key="1">
    <citation type="submission" date="2018-04" db="EMBL/GenBank/DDBJ databases">
        <title>The genome sequence of Caulobacter sp. 744.</title>
        <authorList>
            <person name="Gao J."/>
            <person name="Sun J."/>
        </authorList>
    </citation>
    <scope>NUCLEOTIDE SEQUENCE [LARGE SCALE GENOMIC DNA]</scope>
    <source>
        <strain evidence="6 7">774</strain>
    </source>
</reference>
<keyword evidence="3" id="KW-0288">FMN</keyword>
<dbReference type="GO" id="GO:0010181">
    <property type="term" value="F:FMN binding"/>
    <property type="evidence" value="ECO:0007669"/>
    <property type="project" value="InterPro"/>
</dbReference>
<evidence type="ECO:0000256" key="3">
    <source>
        <dbReference type="ARBA" id="ARBA00022643"/>
    </source>
</evidence>
<gene>
    <name evidence="6" type="ORF">DDF67_21670</name>
</gene>
<dbReference type="GO" id="GO:0016646">
    <property type="term" value="F:oxidoreductase activity, acting on the CH-NH group of donors, NAD or NADP as acceptor"/>
    <property type="evidence" value="ECO:0007669"/>
    <property type="project" value="UniProtKB-ARBA"/>
</dbReference>
<evidence type="ECO:0000313" key="6">
    <source>
        <dbReference type="EMBL" id="PVM82900.1"/>
    </source>
</evidence>
<comment type="cofactor">
    <cofactor evidence="1">
        <name>FMN</name>
        <dbReference type="ChEBI" id="CHEBI:58210"/>
    </cofactor>
</comment>
<dbReference type="AlphaFoldDB" id="A0A2T9JGS1"/>
<dbReference type="EMBL" id="QDKQ01000071">
    <property type="protein sequence ID" value="PVM82900.1"/>
    <property type="molecule type" value="Genomic_DNA"/>
</dbReference>
<dbReference type="PANTHER" id="PTHR33798">
    <property type="entry name" value="FLAVOPROTEIN OXYGENASE"/>
    <property type="match status" value="1"/>
</dbReference>
<comment type="similarity">
    <text evidence="4">Belongs to the flavoredoxin family.</text>
</comment>
<evidence type="ECO:0000259" key="5">
    <source>
        <dbReference type="SMART" id="SM00903"/>
    </source>
</evidence>
<dbReference type="PANTHER" id="PTHR33798:SF5">
    <property type="entry name" value="FLAVIN REDUCTASE LIKE DOMAIN-CONTAINING PROTEIN"/>
    <property type="match status" value="1"/>
</dbReference>
<evidence type="ECO:0000256" key="4">
    <source>
        <dbReference type="ARBA" id="ARBA00038054"/>
    </source>
</evidence>
<dbReference type="InterPro" id="IPR012349">
    <property type="entry name" value="Split_barrel_FMN-bd"/>
</dbReference>
<protein>
    <submittedName>
        <fullName evidence="6">Flavin reductase family protein</fullName>
    </submittedName>
</protein>
<organism evidence="6 7">
    <name type="scientific">Caulobacter endophyticus</name>
    <dbReference type="NCBI Taxonomy" id="2172652"/>
    <lineage>
        <taxon>Bacteria</taxon>
        <taxon>Pseudomonadati</taxon>
        <taxon>Pseudomonadota</taxon>
        <taxon>Alphaproteobacteria</taxon>
        <taxon>Caulobacterales</taxon>
        <taxon>Caulobacteraceae</taxon>
        <taxon>Caulobacter</taxon>
    </lineage>
</organism>
<dbReference type="SMART" id="SM00903">
    <property type="entry name" value="Flavin_Reduct"/>
    <property type="match status" value="1"/>
</dbReference>
<proteinExistence type="inferred from homology"/>
<keyword evidence="2" id="KW-0285">Flavoprotein</keyword>
<evidence type="ECO:0000256" key="1">
    <source>
        <dbReference type="ARBA" id="ARBA00001917"/>
    </source>
</evidence>
<dbReference type="Proteomes" id="UP000245073">
    <property type="component" value="Unassembled WGS sequence"/>
</dbReference>
<sequence>MHVDFASITAYQRYKLMASLIVPRPIALVTTINADGVVNAAPFSMFNMLGEEPPLVMISINLLASGGLKDTAANIVTSGQFVVHLADEAIAAKMHACGEALPAHQSELDKVGLTTAPSVEIAPPRIAEAPVAFECALWETIRTDSRLIFFGKVLHLHAREGLIDTRAWRVSLQDYFPVGRFGASFYVTTRDRFSLEDEAGKVRETEIDRI</sequence>
<dbReference type="InterPro" id="IPR002563">
    <property type="entry name" value="Flavin_Rdtase-like_dom"/>
</dbReference>
<evidence type="ECO:0000313" key="7">
    <source>
        <dbReference type="Proteomes" id="UP000245073"/>
    </source>
</evidence>
<dbReference type="RefSeq" id="WP_109454868.1">
    <property type="nucleotide sequence ID" value="NZ_QDKQ01000071.1"/>
</dbReference>
<dbReference type="SUPFAM" id="SSF50475">
    <property type="entry name" value="FMN-binding split barrel"/>
    <property type="match status" value="1"/>
</dbReference>
<comment type="caution">
    <text evidence="6">The sequence shown here is derived from an EMBL/GenBank/DDBJ whole genome shotgun (WGS) entry which is preliminary data.</text>
</comment>
<feature type="domain" description="Flavin reductase like" evidence="5">
    <location>
        <begin position="19"/>
        <end position="170"/>
    </location>
</feature>
<evidence type="ECO:0000256" key="2">
    <source>
        <dbReference type="ARBA" id="ARBA00022630"/>
    </source>
</evidence>
<keyword evidence="7" id="KW-1185">Reference proteome</keyword>